<reference evidence="6 7" key="1">
    <citation type="submission" date="2023-12" db="EMBL/GenBank/DDBJ databases">
        <title>A high-quality genome assembly for Dillenia turbinata (Dilleniales).</title>
        <authorList>
            <person name="Chanderbali A."/>
        </authorList>
    </citation>
    <scope>NUCLEOTIDE SEQUENCE [LARGE SCALE GENOMIC DNA]</scope>
    <source>
        <strain evidence="6">LSX21</strain>
        <tissue evidence="6">Leaf</tissue>
    </source>
</reference>
<dbReference type="FunFam" id="2.20.25.10:FF:000011">
    <property type="entry name" value="peptide-N(4)-(N-acetyl-beta- glucosaminyl)asparagine amidase"/>
    <property type="match status" value="1"/>
</dbReference>
<sequence>MVARRFLVQHKETSFDVEYDTEDGFEVLKFQLFSLTSIPPDEQKICVSEDDRILSEDSDLTAISDKLRLISIDEDSKEEEKGQSSRNDNSFAKSDEELARLLQGFSRAIPFTPNSQQFLNNPEDQGQFEKKIRPYVSQVLMYEDPNHQAATRKTVPINELEEKALVSLAKEGNFRPSKNDQDHAFLLQLLFWFKQSFSWVHTPPCEGCGGATLSQGMGVALPSELLYGGARVELYRCNFCSRITRFPRYNDPLKLVETRRGRCGEWANCFTLYCRAFGYEARLFYGLEFGFLLDVKELNLAPTFSQQLQKKVQGLSKEVLSDVNFHWHRWMHLDPCEGIYDKPLLYEKGWNKKLNYVIAIAKDGVYDVTKRYTRKWHEVLSRRNITTENTLSAVVSNITKECRKGFTSQLLSTLEDRDRIELEALERDLRSVDDGSISLPGRLSGDKEWRIARSEFGSGDSTLSSSSCPVRVCKDEHVTRIYDTFFPILFQSVENSLSRSEVVEIIEILKDILMHLKNLPFRTRKASSNSFAKKQNLMPKMLPSFGDLFEALSLKGDFDSDGRIHISLAGDPVKTSLSLPVVLDALDELIRDLKRCNDFNKDSLTLPLLKLNRISSGTVLASGEELPFGIATAAFDGSHLSKWEEPNGARGSWITYKVMGQVMHELVAYEFMTANDCPERDPMEWVVEGSADGGSTWHVLDKQNSQMFDERFQRKTYQVKSTGIKCNLFRFLAVRDAQENSRLQLGSIDLY</sequence>
<dbReference type="Gene3D" id="3.10.620.30">
    <property type="match status" value="2"/>
</dbReference>
<dbReference type="GO" id="GO:0046872">
    <property type="term" value="F:metal ion binding"/>
    <property type="evidence" value="ECO:0007669"/>
    <property type="project" value="UniProtKB-KW"/>
</dbReference>
<dbReference type="SUPFAM" id="SSF54001">
    <property type="entry name" value="Cysteine proteinases"/>
    <property type="match status" value="1"/>
</dbReference>
<dbReference type="FunFam" id="2.60.120.260:FF:000110">
    <property type="entry name" value="Peptide-N(4)-(N-acetyl-beta-glucosaminyl)asparagine amidase"/>
    <property type="match status" value="1"/>
</dbReference>
<gene>
    <name evidence="6" type="ORF">RJ641_023499</name>
</gene>
<keyword evidence="7" id="KW-1185">Reference proteome</keyword>
<feature type="non-terminal residue" evidence="6">
    <location>
        <position position="751"/>
    </location>
</feature>
<feature type="domain" description="Transglutaminase-like" evidence="5">
    <location>
        <begin position="233"/>
        <end position="335"/>
    </location>
</feature>
<dbReference type="EMBL" id="JBAMMX010000028">
    <property type="protein sequence ID" value="KAK6911406.1"/>
    <property type="molecule type" value="Genomic_DNA"/>
</dbReference>
<dbReference type="InterPro" id="IPR038765">
    <property type="entry name" value="Papain-like_cys_pep_sf"/>
</dbReference>
<comment type="similarity">
    <text evidence="1">Belongs to the transglutaminase-like superfamily. PNGase family.</text>
</comment>
<dbReference type="PANTHER" id="PTHR48440">
    <property type="match status" value="1"/>
</dbReference>
<comment type="caution">
    <text evidence="6">The sequence shown here is derived from an EMBL/GenBank/DDBJ whole genome shotgun (WGS) entry which is preliminary data.</text>
</comment>
<evidence type="ECO:0000256" key="1">
    <source>
        <dbReference type="ARBA" id="ARBA00009390"/>
    </source>
</evidence>
<protein>
    <submittedName>
        <fullName evidence="6">Transglutaminase-like</fullName>
    </submittedName>
</protein>
<keyword evidence="3" id="KW-0862">Zinc</keyword>
<dbReference type="AlphaFoldDB" id="A0AAN8UGM4"/>
<evidence type="ECO:0000313" key="6">
    <source>
        <dbReference type="EMBL" id="KAK6911406.1"/>
    </source>
</evidence>
<evidence type="ECO:0000256" key="2">
    <source>
        <dbReference type="ARBA" id="ARBA00022723"/>
    </source>
</evidence>
<keyword evidence="2" id="KW-0479">Metal-binding</keyword>
<dbReference type="Gene3D" id="3.10.20.90">
    <property type="entry name" value="Phosphatidylinositol 3-kinase Catalytic Subunit, Chain A, domain 1"/>
    <property type="match status" value="1"/>
</dbReference>
<dbReference type="PANTHER" id="PTHR48440:SF1">
    <property type="entry name" value="PAW DOMAIN-CONTAINING PROTEIN"/>
    <property type="match status" value="1"/>
</dbReference>
<name>A0AAN8UGM4_9MAGN</name>
<proteinExistence type="inferred from homology"/>
<evidence type="ECO:0000259" key="5">
    <source>
        <dbReference type="Pfam" id="PF01841"/>
    </source>
</evidence>
<dbReference type="Pfam" id="PF01841">
    <property type="entry name" value="Transglut_core"/>
    <property type="match status" value="1"/>
</dbReference>
<dbReference type="Proteomes" id="UP001370490">
    <property type="component" value="Unassembled WGS sequence"/>
</dbReference>
<evidence type="ECO:0000256" key="3">
    <source>
        <dbReference type="ARBA" id="ARBA00022833"/>
    </source>
</evidence>
<evidence type="ECO:0000313" key="7">
    <source>
        <dbReference type="Proteomes" id="UP001370490"/>
    </source>
</evidence>
<evidence type="ECO:0000256" key="4">
    <source>
        <dbReference type="SAM" id="MobiDB-lite"/>
    </source>
</evidence>
<dbReference type="InterPro" id="IPR002931">
    <property type="entry name" value="Transglutaminase-like"/>
</dbReference>
<dbReference type="Gene3D" id="2.60.120.260">
    <property type="entry name" value="Galactose-binding domain-like"/>
    <property type="match status" value="1"/>
</dbReference>
<dbReference type="InterPro" id="IPR029071">
    <property type="entry name" value="Ubiquitin-like_domsf"/>
</dbReference>
<dbReference type="SUPFAM" id="SSF54236">
    <property type="entry name" value="Ubiquitin-like"/>
    <property type="match status" value="1"/>
</dbReference>
<accession>A0AAN8UGM4</accession>
<feature type="region of interest" description="Disordered" evidence="4">
    <location>
        <begin position="74"/>
        <end position="93"/>
    </location>
</feature>
<organism evidence="6 7">
    <name type="scientific">Dillenia turbinata</name>
    <dbReference type="NCBI Taxonomy" id="194707"/>
    <lineage>
        <taxon>Eukaryota</taxon>
        <taxon>Viridiplantae</taxon>
        <taxon>Streptophyta</taxon>
        <taxon>Embryophyta</taxon>
        <taxon>Tracheophyta</taxon>
        <taxon>Spermatophyta</taxon>
        <taxon>Magnoliopsida</taxon>
        <taxon>eudicotyledons</taxon>
        <taxon>Gunneridae</taxon>
        <taxon>Pentapetalae</taxon>
        <taxon>Dilleniales</taxon>
        <taxon>Dilleniaceae</taxon>
        <taxon>Dillenia</taxon>
    </lineage>
</organism>